<organism evidence="1 2">
    <name type="scientific">Pseudomonas lutea</name>
    <dbReference type="NCBI Taxonomy" id="243924"/>
    <lineage>
        <taxon>Bacteria</taxon>
        <taxon>Pseudomonadati</taxon>
        <taxon>Pseudomonadota</taxon>
        <taxon>Gammaproteobacteria</taxon>
        <taxon>Pseudomonadales</taxon>
        <taxon>Pseudomonadaceae</taxon>
        <taxon>Pseudomonas</taxon>
    </lineage>
</organism>
<dbReference type="EMBL" id="JACYNP010000015">
    <property type="protein sequence ID" value="MBD8124232.1"/>
    <property type="molecule type" value="Genomic_DNA"/>
</dbReference>
<reference evidence="1 2" key="1">
    <citation type="journal article" date="2020" name="FEMS Microbiol. Ecol.">
        <title>Temporal dynamics of bacterial communities during seed development and maturation.</title>
        <authorList>
            <person name="Chesneau G."/>
            <person name="Torres-Cortes G."/>
            <person name="Briand M."/>
            <person name="Darrasse A."/>
            <person name="Preveaux A."/>
            <person name="Marais C."/>
            <person name="Jacques M.A."/>
            <person name="Shade A."/>
            <person name="Barret M."/>
        </authorList>
    </citation>
    <scope>NUCLEOTIDE SEQUENCE [LARGE SCALE GENOMIC DNA]</scope>
    <source>
        <strain evidence="1 2">CFBP13723</strain>
    </source>
</reference>
<evidence type="ECO:0000313" key="1">
    <source>
        <dbReference type="EMBL" id="MBD8124232.1"/>
    </source>
</evidence>
<dbReference type="RefSeq" id="WP_191945925.1">
    <property type="nucleotide sequence ID" value="NZ_JACYNP010000015.1"/>
</dbReference>
<gene>
    <name evidence="1" type="ORF">IFT62_23800</name>
</gene>
<accession>A0ABR9AEN1</accession>
<dbReference type="Proteomes" id="UP000625247">
    <property type="component" value="Unassembled WGS sequence"/>
</dbReference>
<comment type="caution">
    <text evidence="1">The sequence shown here is derived from an EMBL/GenBank/DDBJ whole genome shotgun (WGS) entry which is preliminary data.</text>
</comment>
<sequence length="55" mass="5806">MTNAQFIRPFDLGAATFGHIPAIVNSTGSGQNRQIAGKNASDTTPFKSLIVCRAL</sequence>
<protein>
    <submittedName>
        <fullName evidence="1">Uncharacterized protein</fullName>
    </submittedName>
</protein>
<name>A0ABR9AEN1_9PSED</name>
<evidence type="ECO:0000313" key="2">
    <source>
        <dbReference type="Proteomes" id="UP000625247"/>
    </source>
</evidence>
<keyword evidence="2" id="KW-1185">Reference proteome</keyword>
<proteinExistence type="predicted"/>